<dbReference type="PANTHER" id="PTHR13904">
    <property type="entry name" value="PRE-MRNA SPLICING FACTOR PRP31"/>
    <property type="match status" value="1"/>
</dbReference>
<evidence type="ECO:0000256" key="1">
    <source>
        <dbReference type="ARBA" id="ARBA00004123"/>
    </source>
</evidence>
<dbReference type="GO" id="GO:0000244">
    <property type="term" value="P:spliceosomal tri-snRNP complex assembly"/>
    <property type="evidence" value="ECO:0007669"/>
    <property type="project" value="InterPro"/>
</dbReference>
<dbReference type="PANTHER" id="PTHR13904:SF0">
    <property type="entry name" value="U4_U6 SMALL NUCLEAR RIBONUCLEOPROTEIN PRP31"/>
    <property type="match status" value="1"/>
</dbReference>
<dbReference type="GO" id="GO:0071011">
    <property type="term" value="C:precatalytic spliceosome"/>
    <property type="evidence" value="ECO:0007669"/>
    <property type="project" value="TreeGrafter"/>
</dbReference>
<gene>
    <name evidence="5" type="ORF">HANVADRAFT_47965</name>
</gene>
<dbReference type="InterPro" id="IPR019175">
    <property type="entry name" value="Prp31_C"/>
</dbReference>
<dbReference type="AlphaFoldDB" id="A0A1B7TFU4"/>
<proteinExistence type="predicted"/>
<dbReference type="PROSITE" id="PS51358">
    <property type="entry name" value="NOP"/>
    <property type="match status" value="1"/>
</dbReference>
<dbReference type="OrthoDB" id="4771285at2759"/>
<dbReference type="GO" id="GO:0046540">
    <property type="term" value="C:U4/U6 x U5 tri-snRNP complex"/>
    <property type="evidence" value="ECO:0007669"/>
    <property type="project" value="InterPro"/>
</dbReference>
<sequence length="487" mass="56528">MNSSDNQFDFNNDLDLEIDLNDNFVDETTSITQDEPKLSLSIDFDTKNLVTIITNVRDYLFKLQKQPSQYKLAETYSENIFLKAFNICNEEIKQQENSLSLSDLLEFDHSLRLSLKFLTNIMINIINGDFNNNIDLKKIFNVIDDESISYTNILIFNKFLIDNNGKKFTDAQSFIQAVNFNNDKSKDSLISLELSDVIWPFHWDITIIIPIFEKVNNIITSIFIKLSEIIKIQMMKIAPNLLNLLNSQFDILKKILMVTKNLENLVKMNNKTLAKLGKKTRSDDETKGFLFKNIYELFPILAENEKQLSEVLMHQLKIKTVQRLASKIILVAKIDFYNSSKDGLKGLDYHMDMVKTIENWIENDQPKLNQMIDNDLKPLAIPKDNNYVDGKNKKGKRRAGTKLTKYRQKFKKTGKLDILQNRIEFGKEETFLGGKNQYMDNMEDSGLGMAVDNITKLKNAERRKNKIGQSNKYKKKMMIKNKGEIQK</sequence>
<dbReference type="Pfam" id="PF01798">
    <property type="entry name" value="Nop"/>
    <property type="match status" value="1"/>
</dbReference>
<protein>
    <recommendedName>
        <fullName evidence="4">Nop domain-containing protein</fullName>
    </recommendedName>
</protein>
<comment type="caution">
    <text evidence="5">The sequence shown here is derived from an EMBL/GenBank/DDBJ whole genome shotgun (WGS) entry which is preliminary data.</text>
</comment>
<accession>A0A1B7TFU4</accession>
<dbReference type="InterPro" id="IPR036070">
    <property type="entry name" value="Nop_dom_sf"/>
</dbReference>
<dbReference type="Proteomes" id="UP000092321">
    <property type="component" value="Unassembled WGS sequence"/>
</dbReference>
<dbReference type="Pfam" id="PF09785">
    <property type="entry name" value="Prp31_C"/>
    <property type="match status" value="1"/>
</dbReference>
<evidence type="ECO:0000259" key="4">
    <source>
        <dbReference type="PROSITE" id="PS51358"/>
    </source>
</evidence>
<dbReference type="GO" id="GO:0005687">
    <property type="term" value="C:U4 snRNP"/>
    <property type="evidence" value="ECO:0007669"/>
    <property type="project" value="TreeGrafter"/>
</dbReference>
<dbReference type="InterPro" id="IPR002687">
    <property type="entry name" value="Nop_dom"/>
</dbReference>
<evidence type="ECO:0000313" key="6">
    <source>
        <dbReference type="Proteomes" id="UP000092321"/>
    </source>
</evidence>
<dbReference type="Gene3D" id="1.10.246.90">
    <property type="entry name" value="Nop domain"/>
    <property type="match status" value="1"/>
</dbReference>
<organism evidence="5 6">
    <name type="scientific">Hanseniaspora valbyensis NRRL Y-1626</name>
    <dbReference type="NCBI Taxonomy" id="766949"/>
    <lineage>
        <taxon>Eukaryota</taxon>
        <taxon>Fungi</taxon>
        <taxon>Dikarya</taxon>
        <taxon>Ascomycota</taxon>
        <taxon>Saccharomycotina</taxon>
        <taxon>Saccharomycetes</taxon>
        <taxon>Saccharomycodales</taxon>
        <taxon>Saccharomycodaceae</taxon>
        <taxon>Hanseniaspora</taxon>
    </lineage>
</organism>
<dbReference type="InterPro" id="IPR042239">
    <property type="entry name" value="Nop_C"/>
</dbReference>
<dbReference type="InterPro" id="IPR027105">
    <property type="entry name" value="Prp31"/>
</dbReference>
<evidence type="ECO:0000256" key="3">
    <source>
        <dbReference type="ARBA" id="ARBA00023274"/>
    </source>
</evidence>
<keyword evidence="6" id="KW-1185">Reference proteome</keyword>
<dbReference type="SUPFAM" id="SSF89124">
    <property type="entry name" value="Nop domain"/>
    <property type="match status" value="1"/>
</dbReference>
<keyword evidence="3" id="KW-0687">Ribonucleoprotein</keyword>
<keyword evidence="2" id="KW-0539">Nucleus</keyword>
<name>A0A1B7TFU4_9ASCO</name>
<reference evidence="6" key="1">
    <citation type="journal article" date="2016" name="Proc. Natl. Acad. Sci. U.S.A.">
        <title>Comparative genomics of biotechnologically important yeasts.</title>
        <authorList>
            <person name="Riley R."/>
            <person name="Haridas S."/>
            <person name="Wolfe K.H."/>
            <person name="Lopes M.R."/>
            <person name="Hittinger C.T."/>
            <person name="Goeker M."/>
            <person name="Salamov A.A."/>
            <person name="Wisecaver J.H."/>
            <person name="Long T.M."/>
            <person name="Calvey C.H."/>
            <person name="Aerts A.L."/>
            <person name="Barry K.W."/>
            <person name="Choi C."/>
            <person name="Clum A."/>
            <person name="Coughlan A.Y."/>
            <person name="Deshpande S."/>
            <person name="Douglass A.P."/>
            <person name="Hanson S.J."/>
            <person name="Klenk H.-P."/>
            <person name="LaButti K.M."/>
            <person name="Lapidus A."/>
            <person name="Lindquist E.A."/>
            <person name="Lipzen A.M."/>
            <person name="Meier-Kolthoff J.P."/>
            <person name="Ohm R.A."/>
            <person name="Otillar R.P."/>
            <person name="Pangilinan J.L."/>
            <person name="Peng Y."/>
            <person name="Rokas A."/>
            <person name="Rosa C.A."/>
            <person name="Scheuner C."/>
            <person name="Sibirny A.A."/>
            <person name="Slot J.C."/>
            <person name="Stielow J.B."/>
            <person name="Sun H."/>
            <person name="Kurtzman C.P."/>
            <person name="Blackwell M."/>
            <person name="Grigoriev I.V."/>
            <person name="Jeffries T.W."/>
        </authorList>
    </citation>
    <scope>NUCLEOTIDE SEQUENCE [LARGE SCALE GENOMIC DNA]</scope>
    <source>
        <strain evidence="6">NRRL Y-1626</strain>
    </source>
</reference>
<dbReference type="EMBL" id="LXPE01000007">
    <property type="protein sequence ID" value="OBA27622.1"/>
    <property type="molecule type" value="Genomic_DNA"/>
</dbReference>
<feature type="domain" description="Nop" evidence="4">
    <location>
        <begin position="237"/>
        <end position="362"/>
    </location>
</feature>
<evidence type="ECO:0000313" key="5">
    <source>
        <dbReference type="EMBL" id="OBA27622.1"/>
    </source>
</evidence>
<comment type="subcellular location">
    <subcellularLocation>
        <location evidence="1">Nucleus</location>
    </subcellularLocation>
</comment>
<evidence type="ECO:0000256" key="2">
    <source>
        <dbReference type="ARBA" id="ARBA00023242"/>
    </source>
</evidence>